<dbReference type="PANTHER" id="PTHR45918">
    <property type="entry name" value="ALPHA-1,3/1,6-MANNOSYLTRANSFERASE ALG2"/>
    <property type="match status" value="1"/>
</dbReference>
<proteinExistence type="predicted"/>
<reference evidence="17 18" key="1">
    <citation type="journal article" date="2016" name="Nat. Commun.">
        <title>Thousands of microbial genomes shed light on interconnected biogeochemical processes in an aquifer system.</title>
        <authorList>
            <person name="Anantharaman K."/>
            <person name="Brown C.T."/>
            <person name="Hug L.A."/>
            <person name="Sharon I."/>
            <person name="Castelle C.J."/>
            <person name="Probst A.J."/>
            <person name="Thomas B.C."/>
            <person name="Singh A."/>
            <person name="Wilkins M.J."/>
            <person name="Karaoz U."/>
            <person name="Brodie E.L."/>
            <person name="Williams K.H."/>
            <person name="Hubbard S.S."/>
            <person name="Banfield J.F."/>
        </authorList>
    </citation>
    <scope>NUCLEOTIDE SEQUENCE [LARGE SCALE GENOMIC DNA]</scope>
</reference>
<dbReference type="EMBL" id="MFNA01000012">
    <property type="protein sequence ID" value="OGG92414.1"/>
    <property type="molecule type" value="Genomic_DNA"/>
</dbReference>
<feature type="domain" description="Glycosyltransferase subfamily 4-like N-terminal" evidence="16">
    <location>
        <begin position="14"/>
        <end position="181"/>
    </location>
</feature>
<comment type="catalytic activity">
    <reaction evidence="14">
        <text>an alpha-D-Man-(1-&gt;3)-beta-D-Man-(1-&gt;4)-beta-D-GlcNAc-(1-&gt;4)-alpha-D-GlcNAc-diphospho-di-trans,poly-cis-dolichol + GDP-alpha-D-mannose = an alpha-D-Man-(1-&gt;3)-[alpha-D-Man-(1-&gt;6)]-beta-D-Man-(1-&gt;4)-beta-D-GlcNAc-(1-&gt;4)-alpha-D-GlcNAc-diphospho-di-trans,poly-cis-dolichol + GDP + H(+)</text>
        <dbReference type="Rhea" id="RHEA:29519"/>
        <dbReference type="Rhea" id="RHEA-COMP:19513"/>
        <dbReference type="Rhea" id="RHEA-COMP:19515"/>
        <dbReference type="ChEBI" id="CHEBI:15378"/>
        <dbReference type="ChEBI" id="CHEBI:57527"/>
        <dbReference type="ChEBI" id="CHEBI:58189"/>
        <dbReference type="ChEBI" id="CHEBI:132510"/>
        <dbReference type="ChEBI" id="CHEBI:132511"/>
        <dbReference type="EC" id="2.4.1.257"/>
    </reaction>
    <physiologicalReaction direction="left-to-right" evidence="14">
        <dbReference type="Rhea" id="RHEA:29520"/>
    </physiologicalReaction>
</comment>
<name>A0A1F6G2U1_9BACT</name>
<dbReference type="EC" id="2.4.1.132" evidence="4"/>
<dbReference type="EC" id="2.4.1.257" evidence="3"/>
<sequence length="371" mass="43199">MKILIIHDRFMFRGGAERLVLIMAKGLDADIATGFWSDDETFSKSAVPHKLFVLGNPSQKSGWRYLKFQWLFYFKTKFIRDYDLVIFSGNNCLSAAHNVKKGVKKIFYCHTPVRHAFDLKDYYLKNKIWWKKIILRCFIPISRLVYRYGFQKMDTVIANSINVQERIKKYLNRDSVVIWPPIQTTKFKWISQQDYFLSFSRVDKLKRVGDIVRAFQKMPDKKIIICSGGDDFDNVKKIAEGYDNIQILGWQSDEQLKELIGRCIATLYIPINEDFGMTPLEGMSAGKPCIGVFDGGLKETIIDRLTGKFIPVDYVIDDIIKAVGWLTPKQALKMRADCEQQAEKFSEGKFIEGIRKVIQNQKIKKQYDHRH</sequence>
<comment type="caution">
    <text evidence="17">The sequence shown here is derived from an EMBL/GenBank/DDBJ whole genome shotgun (WGS) entry which is preliminary data.</text>
</comment>
<dbReference type="InterPro" id="IPR001296">
    <property type="entry name" value="Glyco_trans_1"/>
</dbReference>
<dbReference type="SUPFAM" id="SSF53756">
    <property type="entry name" value="UDP-Glycosyltransferase/glycogen phosphorylase"/>
    <property type="match status" value="1"/>
</dbReference>
<accession>A0A1F6G2U1</accession>
<dbReference type="AlphaFoldDB" id="A0A1F6G2U1"/>
<dbReference type="PANTHER" id="PTHR45918:SF1">
    <property type="entry name" value="ALPHA-1,3_1,6-MANNOSYLTRANSFERASE ALG2"/>
    <property type="match status" value="1"/>
</dbReference>
<evidence type="ECO:0000256" key="9">
    <source>
        <dbReference type="ARBA" id="ARBA00023136"/>
    </source>
</evidence>
<evidence type="ECO:0000256" key="14">
    <source>
        <dbReference type="ARBA" id="ARBA00045104"/>
    </source>
</evidence>
<keyword evidence="8" id="KW-1133">Transmembrane helix</keyword>
<keyword evidence="9" id="KW-0472">Membrane</keyword>
<evidence type="ECO:0000256" key="6">
    <source>
        <dbReference type="ARBA" id="ARBA00022692"/>
    </source>
</evidence>
<dbReference type="Pfam" id="PF00534">
    <property type="entry name" value="Glycos_transf_1"/>
    <property type="match status" value="1"/>
</dbReference>
<evidence type="ECO:0000256" key="3">
    <source>
        <dbReference type="ARBA" id="ARBA00011969"/>
    </source>
</evidence>
<protein>
    <recommendedName>
        <fullName evidence="10">GDP-Man:Man(1)GlcNAc(2)-PP-Dol alpha-1,3-mannosyltransferase</fullName>
        <ecNumber evidence="4">2.4.1.132</ecNumber>
        <ecNumber evidence="3">2.4.1.257</ecNumber>
    </recommendedName>
    <alternativeName>
        <fullName evidence="12">GDP-Man:Man(1)GlcNAc(2)-PP-dolichol mannosyltransferase</fullName>
    </alternativeName>
    <alternativeName>
        <fullName evidence="11">GDP-Man:Man(2)GlcNAc(2)-PP-Dol alpha-1,6-mannosyltransferase</fullName>
    </alternativeName>
</protein>
<evidence type="ECO:0000256" key="7">
    <source>
        <dbReference type="ARBA" id="ARBA00022824"/>
    </source>
</evidence>
<dbReference type="InterPro" id="IPR027054">
    <property type="entry name" value="ALG2"/>
</dbReference>
<dbReference type="InterPro" id="IPR028098">
    <property type="entry name" value="Glyco_trans_4-like_N"/>
</dbReference>
<keyword evidence="7" id="KW-0256">Endoplasmic reticulum</keyword>
<keyword evidence="6" id="KW-0812">Transmembrane</keyword>
<organism evidence="17 18">
    <name type="scientific">Candidatus Kuenenbacteria bacterium RIFCSPLOWO2_12_FULL_42_13</name>
    <dbReference type="NCBI Taxonomy" id="1798565"/>
    <lineage>
        <taxon>Bacteria</taxon>
        <taxon>Candidatus Kueneniibacteriota</taxon>
    </lineage>
</organism>
<evidence type="ECO:0000256" key="1">
    <source>
        <dbReference type="ARBA" id="ARBA00004586"/>
    </source>
</evidence>
<evidence type="ECO:0000313" key="17">
    <source>
        <dbReference type="EMBL" id="OGG92414.1"/>
    </source>
</evidence>
<keyword evidence="5" id="KW-0808">Transferase</keyword>
<evidence type="ECO:0000256" key="2">
    <source>
        <dbReference type="ARBA" id="ARBA00004922"/>
    </source>
</evidence>
<evidence type="ECO:0000256" key="4">
    <source>
        <dbReference type="ARBA" id="ARBA00012649"/>
    </source>
</evidence>
<dbReference type="Proteomes" id="UP000177320">
    <property type="component" value="Unassembled WGS sequence"/>
</dbReference>
<dbReference type="Pfam" id="PF13439">
    <property type="entry name" value="Glyco_transf_4"/>
    <property type="match status" value="1"/>
</dbReference>
<evidence type="ECO:0000259" key="16">
    <source>
        <dbReference type="Pfam" id="PF13439"/>
    </source>
</evidence>
<comment type="catalytic activity">
    <reaction evidence="13">
        <text>a beta-D-Man-(1-&gt;4)-beta-D-GlcNAc-(1-&gt;4)-alpha-D-GlcNAc-diphospho-di-trans,poly-cis-dolichol + GDP-alpha-D-mannose = an alpha-D-Man-(1-&gt;3)-beta-D-Man-(1-&gt;4)-beta-D-GlcNAc-(1-&gt;4)-alpha-D-GlcNAc-diphospho-di-trans,poly-cis-dolichol + GDP + H(+)</text>
        <dbReference type="Rhea" id="RHEA:29515"/>
        <dbReference type="Rhea" id="RHEA-COMP:19511"/>
        <dbReference type="Rhea" id="RHEA-COMP:19513"/>
        <dbReference type="ChEBI" id="CHEBI:15378"/>
        <dbReference type="ChEBI" id="CHEBI:57527"/>
        <dbReference type="ChEBI" id="CHEBI:58189"/>
        <dbReference type="ChEBI" id="CHEBI:58472"/>
        <dbReference type="ChEBI" id="CHEBI:132510"/>
        <dbReference type="EC" id="2.4.1.132"/>
    </reaction>
    <physiologicalReaction direction="left-to-right" evidence="13">
        <dbReference type="Rhea" id="RHEA:29516"/>
    </physiologicalReaction>
</comment>
<evidence type="ECO:0000256" key="11">
    <source>
        <dbReference type="ARBA" id="ARBA00032333"/>
    </source>
</evidence>
<dbReference type="GO" id="GO:0004378">
    <property type="term" value="F:GDP-Man:Man(1)GlcNAc(2)-PP-Dol alpha-1,3-mannosyltransferase activity"/>
    <property type="evidence" value="ECO:0007669"/>
    <property type="project" value="UniProtKB-EC"/>
</dbReference>
<evidence type="ECO:0000256" key="8">
    <source>
        <dbReference type="ARBA" id="ARBA00022989"/>
    </source>
</evidence>
<feature type="domain" description="Glycosyl transferase family 1" evidence="15">
    <location>
        <begin position="189"/>
        <end position="344"/>
    </location>
</feature>
<gene>
    <name evidence="17" type="ORF">A3H03_03360</name>
</gene>
<dbReference type="GO" id="GO:0102704">
    <property type="term" value="F:GDP-Man:Man(2)GlcNAc(2)-PP-Dol alpha-1,6-mannosyltransferase activity"/>
    <property type="evidence" value="ECO:0007669"/>
    <property type="project" value="UniProtKB-EC"/>
</dbReference>
<evidence type="ECO:0000313" key="18">
    <source>
        <dbReference type="Proteomes" id="UP000177320"/>
    </source>
</evidence>
<evidence type="ECO:0000256" key="12">
    <source>
        <dbReference type="ARBA" id="ARBA00032874"/>
    </source>
</evidence>
<evidence type="ECO:0000259" key="15">
    <source>
        <dbReference type="Pfam" id="PF00534"/>
    </source>
</evidence>
<comment type="pathway">
    <text evidence="2">Protein modification; protein glycosylation.</text>
</comment>
<comment type="subcellular location">
    <subcellularLocation>
        <location evidence="1">Endoplasmic reticulum membrane</location>
    </subcellularLocation>
</comment>
<dbReference type="Gene3D" id="3.40.50.2000">
    <property type="entry name" value="Glycogen Phosphorylase B"/>
    <property type="match status" value="2"/>
</dbReference>
<evidence type="ECO:0000256" key="13">
    <source>
        <dbReference type="ARBA" id="ARBA00045103"/>
    </source>
</evidence>
<evidence type="ECO:0000256" key="10">
    <source>
        <dbReference type="ARBA" id="ARBA00032047"/>
    </source>
</evidence>
<evidence type="ECO:0000256" key="5">
    <source>
        <dbReference type="ARBA" id="ARBA00022679"/>
    </source>
</evidence>